<evidence type="ECO:0000313" key="10">
    <source>
        <dbReference type="EMBL" id="RDE51853.1"/>
    </source>
</evidence>
<protein>
    <submittedName>
        <fullName evidence="10">Glycosyltransferase family 39 protein</fullName>
    </submittedName>
</protein>
<evidence type="ECO:0000256" key="4">
    <source>
        <dbReference type="ARBA" id="ARBA00022679"/>
    </source>
</evidence>
<keyword evidence="6 8" id="KW-1133">Transmembrane helix</keyword>
<accession>A0A369XNZ7</accession>
<feature type="transmembrane region" description="Helical" evidence="8">
    <location>
        <begin position="374"/>
        <end position="397"/>
    </location>
</feature>
<dbReference type="Proteomes" id="UP000253831">
    <property type="component" value="Unassembled WGS sequence"/>
</dbReference>
<evidence type="ECO:0000256" key="6">
    <source>
        <dbReference type="ARBA" id="ARBA00022989"/>
    </source>
</evidence>
<organism evidence="10 11">
    <name type="scientific">Candidatus Accumulibacter meliphilus</name>
    <dbReference type="NCBI Taxonomy" id="2211374"/>
    <lineage>
        <taxon>Bacteria</taxon>
        <taxon>Pseudomonadati</taxon>
        <taxon>Pseudomonadota</taxon>
        <taxon>Betaproteobacteria</taxon>
        <taxon>Candidatus Accumulibacter</taxon>
    </lineage>
</organism>
<dbReference type="GO" id="GO:0016763">
    <property type="term" value="F:pentosyltransferase activity"/>
    <property type="evidence" value="ECO:0007669"/>
    <property type="project" value="TreeGrafter"/>
</dbReference>
<dbReference type="Pfam" id="PF13231">
    <property type="entry name" value="PMT_2"/>
    <property type="match status" value="1"/>
</dbReference>
<dbReference type="EMBL" id="QPGA01000004">
    <property type="protein sequence ID" value="RDE51853.1"/>
    <property type="molecule type" value="Genomic_DNA"/>
</dbReference>
<name>A0A369XNZ7_9PROT</name>
<evidence type="ECO:0000313" key="11">
    <source>
        <dbReference type="Proteomes" id="UP000253831"/>
    </source>
</evidence>
<feature type="transmembrane region" description="Helical" evidence="8">
    <location>
        <begin position="269"/>
        <end position="288"/>
    </location>
</feature>
<evidence type="ECO:0000259" key="9">
    <source>
        <dbReference type="Pfam" id="PF13231"/>
    </source>
</evidence>
<sequence>MKHFLSAVAASLLEARSRFLVLLLCAAWLAMLAGTRSLMLPDEGRYIGVAWAMLNSGDWLTPTLDGLPYFHKPPLFYWLTGLSLKLFGVNDWAGRLASVFGALVAVGGLFFFVRRYAEQRLATLAVAVLVTQPMFFAGAQYANLDTLVAGMISATIVCGASAILRLDSGQSYRPALAAAYVFAALGVLAKGLIGFVLPGAILLAWLLLRKRYRLIPALLSLPMIGLFFAVAAPWFVWMQILYSGFWDYFFVYHHFQRFSQTGFSNAQPFWFYVPVLLLGALPWSPWIIRACSWKFLVDPERVEIRSLMLVWMLGILVFFSLPNSKLLGYVLPALPPLAFLIADVLLGWLQQGKEAATDGAEDLEQQAPGAERSLYLGGSLLLAGSLCVSLIALVLVFDSTSTRSLSKQVAPLYSPDEQIVMINEYEYDLPFYLRPMNDPWVVSGWQDVTAIAAHDNWRKELYDAGQFDPAKMRAVLLLPGEFVARLCAYTGASLWVWGKTAQAHDYSFLPEQAIVFADEKRTVWRLDAEQRRQLKDCQAATPGG</sequence>
<dbReference type="GO" id="GO:0009103">
    <property type="term" value="P:lipopolysaccharide biosynthetic process"/>
    <property type="evidence" value="ECO:0007669"/>
    <property type="project" value="UniProtKB-ARBA"/>
</dbReference>
<feature type="transmembrane region" description="Helical" evidence="8">
    <location>
        <begin position="92"/>
        <end position="113"/>
    </location>
</feature>
<evidence type="ECO:0000256" key="5">
    <source>
        <dbReference type="ARBA" id="ARBA00022692"/>
    </source>
</evidence>
<evidence type="ECO:0000256" key="2">
    <source>
        <dbReference type="ARBA" id="ARBA00022475"/>
    </source>
</evidence>
<evidence type="ECO:0000256" key="3">
    <source>
        <dbReference type="ARBA" id="ARBA00022676"/>
    </source>
</evidence>
<gene>
    <name evidence="10" type="ORF">DVS81_04320</name>
</gene>
<keyword evidence="3" id="KW-0328">Glycosyltransferase</keyword>
<comment type="caution">
    <text evidence="10">The sequence shown here is derived from an EMBL/GenBank/DDBJ whole genome shotgun (WGS) entry which is preliminary data.</text>
</comment>
<feature type="transmembrane region" description="Helical" evidence="8">
    <location>
        <begin position="120"/>
        <end position="141"/>
    </location>
</feature>
<keyword evidence="5 8" id="KW-0812">Transmembrane</keyword>
<dbReference type="AlphaFoldDB" id="A0A369XNZ7"/>
<dbReference type="PANTHER" id="PTHR33908:SF3">
    <property type="entry name" value="UNDECAPRENYL PHOSPHATE-ALPHA-4-AMINO-4-DEOXY-L-ARABINOSE ARABINOSYL TRANSFERASE"/>
    <property type="match status" value="1"/>
</dbReference>
<dbReference type="GO" id="GO:0010041">
    <property type="term" value="P:response to iron(III) ion"/>
    <property type="evidence" value="ECO:0007669"/>
    <property type="project" value="TreeGrafter"/>
</dbReference>
<dbReference type="PANTHER" id="PTHR33908">
    <property type="entry name" value="MANNOSYLTRANSFERASE YKCB-RELATED"/>
    <property type="match status" value="1"/>
</dbReference>
<keyword evidence="2" id="KW-1003">Cell membrane</keyword>
<comment type="subcellular location">
    <subcellularLocation>
        <location evidence="1">Cell membrane</location>
        <topology evidence="1">Multi-pass membrane protein</topology>
    </subcellularLocation>
</comment>
<feature type="transmembrane region" description="Helical" evidence="8">
    <location>
        <begin position="304"/>
        <end position="322"/>
    </location>
</feature>
<evidence type="ECO:0000256" key="1">
    <source>
        <dbReference type="ARBA" id="ARBA00004651"/>
    </source>
</evidence>
<reference evidence="10 11" key="1">
    <citation type="submission" date="2018-05" db="EMBL/GenBank/DDBJ databases">
        <title>Integrated omic analyses show evidence that a Ca. Accumulibacter phosphatis strain performs denitrification under micro-aerobic conditions.</title>
        <authorList>
            <person name="Camejo P.Y."/>
            <person name="Katherine M.D."/>
            <person name="Daniel N.R."/>
        </authorList>
    </citation>
    <scope>NUCLEOTIDE SEQUENCE [LARGE SCALE GENOMIC DNA]</scope>
    <source>
        <strain evidence="10">UW-LDO-IC</strain>
    </source>
</reference>
<keyword evidence="7 8" id="KW-0472">Membrane</keyword>
<dbReference type="GO" id="GO:0005886">
    <property type="term" value="C:plasma membrane"/>
    <property type="evidence" value="ECO:0007669"/>
    <property type="project" value="UniProtKB-SubCell"/>
</dbReference>
<feature type="domain" description="Glycosyltransferase RgtA/B/C/D-like" evidence="9">
    <location>
        <begin position="71"/>
        <end position="237"/>
    </location>
</feature>
<dbReference type="InterPro" id="IPR050297">
    <property type="entry name" value="LipidA_mod_glycosyltrf_83"/>
</dbReference>
<proteinExistence type="predicted"/>
<feature type="transmembrane region" description="Helical" evidence="8">
    <location>
        <begin position="214"/>
        <end position="237"/>
    </location>
</feature>
<feature type="transmembrane region" description="Helical" evidence="8">
    <location>
        <begin position="178"/>
        <end position="208"/>
    </location>
</feature>
<keyword evidence="4 10" id="KW-0808">Transferase</keyword>
<dbReference type="InterPro" id="IPR038731">
    <property type="entry name" value="RgtA/B/C-like"/>
</dbReference>
<evidence type="ECO:0000256" key="8">
    <source>
        <dbReference type="SAM" id="Phobius"/>
    </source>
</evidence>
<evidence type="ECO:0000256" key="7">
    <source>
        <dbReference type="ARBA" id="ARBA00023136"/>
    </source>
</evidence>